<sequence length="201" mass="23567">MGLELQSDVLERWYYPSERTWDNGDRLVDLCEHMGLIIASTFKKNRRRHQLKWQGSTILTPEEQRKRKKRTLKLQLDYVLTKNIPQLDIQKSGAVWDVAFDSFHRPFVLSIKIRDHKRKRDVPHQPKIDMAGLKAEECRISANVCLFMSEHGPGKSFTMWILLRIASRTLQRKHSRFTGTSLSIAHVRLSLNLGMLKRSFN</sequence>
<proteinExistence type="predicted"/>
<name>A0ABR1EIM3_NECAM</name>
<evidence type="ECO:0000313" key="1">
    <source>
        <dbReference type="EMBL" id="KAK6762433.1"/>
    </source>
</evidence>
<dbReference type="EMBL" id="JAVFWL010000006">
    <property type="protein sequence ID" value="KAK6762433.1"/>
    <property type="molecule type" value="Genomic_DNA"/>
</dbReference>
<organism evidence="1 2">
    <name type="scientific">Necator americanus</name>
    <name type="common">Human hookworm</name>
    <dbReference type="NCBI Taxonomy" id="51031"/>
    <lineage>
        <taxon>Eukaryota</taxon>
        <taxon>Metazoa</taxon>
        <taxon>Ecdysozoa</taxon>
        <taxon>Nematoda</taxon>
        <taxon>Chromadorea</taxon>
        <taxon>Rhabditida</taxon>
        <taxon>Rhabditina</taxon>
        <taxon>Rhabditomorpha</taxon>
        <taxon>Strongyloidea</taxon>
        <taxon>Ancylostomatidae</taxon>
        <taxon>Bunostominae</taxon>
        <taxon>Necator</taxon>
    </lineage>
</organism>
<reference evidence="1 2" key="1">
    <citation type="submission" date="2023-08" db="EMBL/GenBank/DDBJ databases">
        <title>A Necator americanus chromosomal reference genome.</title>
        <authorList>
            <person name="Ilik V."/>
            <person name="Petrzelkova K.J."/>
            <person name="Pardy F."/>
            <person name="Fuh T."/>
            <person name="Niatou-Singa F.S."/>
            <person name="Gouil Q."/>
            <person name="Baker L."/>
            <person name="Ritchie M.E."/>
            <person name="Jex A.R."/>
            <person name="Gazzola D."/>
            <person name="Li H."/>
            <person name="Toshio Fujiwara R."/>
            <person name="Zhan B."/>
            <person name="Aroian R.V."/>
            <person name="Pafco B."/>
            <person name="Schwarz E.M."/>
        </authorList>
    </citation>
    <scope>NUCLEOTIDE SEQUENCE [LARGE SCALE GENOMIC DNA]</scope>
    <source>
        <strain evidence="1 2">Aroian</strain>
        <tissue evidence="1">Whole animal</tissue>
    </source>
</reference>
<dbReference type="Proteomes" id="UP001303046">
    <property type="component" value="Unassembled WGS sequence"/>
</dbReference>
<comment type="caution">
    <text evidence="1">The sequence shown here is derived from an EMBL/GenBank/DDBJ whole genome shotgun (WGS) entry which is preliminary data.</text>
</comment>
<accession>A0ABR1EIM3</accession>
<gene>
    <name evidence="1" type="primary">Necator_chrX.g23396</name>
    <name evidence="1" type="ORF">RB195_023233</name>
</gene>
<keyword evidence="2" id="KW-1185">Reference proteome</keyword>
<evidence type="ECO:0000313" key="2">
    <source>
        <dbReference type="Proteomes" id="UP001303046"/>
    </source>
</evidence>
<protein>
    <submittedName>
        <fullName evidence="1">Uncharacterized protein</fullName>
    </submittedName>
</protein>